<dbReference type="Pfam" id="PF00300">
    <property type="entry name" value="His_Phos_1"/>
    <property type="match status" value="1"/>
</dbReference>
<organism evidence="1 2">
    <name type="scientific">Marinomonas profundimaris</name>
    <dbReference type="NCBI Taxonomy" id="1208321"/>
    <lineage>
        <taxon>Bacteria</taxon>
        <taxon>Pseudomonadati</taxon>
        <taxon>Pseudomonadota</taxon>
        <taxon>Gammaproteobacteria</taxon>
        <taxon>Oceanospirillales</taxon>
        <taxon>Oceanospirillaceae</taxon>
        <taxon>Marinomonas</taxon>
    </lineage>
</organism>
<dbReference type="InterPro" id="IPR029033">
    <property type="entry name" value="His_PPase_superfam"/>
</dbReference>
<proteinExistence type="predicted"/>
<accession>W1RZM3</accession>
<dbReference type="PANTHER" id="PTHR48100">
    <property type="entry name" value="BROAD-SPECIFICITY PHOSPHATASE YOR283W-RELATED"/>
    <property type="match status" value="1"/>
</dbReference>
<dbReference type="AlphaFoldDB" id="W1RZM3"/>
<dbReference type="GO" id="GO:0016791">
    <property type="term" value="F:phosphatase activity"/>
    <property type="evidence" value="ECO:0007669"/>
    <property type="project" value="TreeGrafter"/>
</dbReference>
<dbReference type="GO" id="GO:0005737">
    <property type="term" value="C:cytoplasm"/>
    <property type="evidence" value="ECO:0007669"/>
    <property type="project" value="TreeGrafter"/>
</dbReference>
<dbReference type="Proteomes" id="UP000018857">
    <property type="component" value="Unassembled WGS sequence"/>
</dbReference>
<dbReference type="SUPFAM" id="SSF53254">
    <property type="entry name" value="Phosphoglycerate mutase-like"/>
    <property type="match status" value="1"/>
</dbReference>
<protein>
    <submittedName>
        <fullName evidence="1">Phosphoglycerate mutase</fullName>
    </submittedName>
</protein>
<dbReference type="SMART" id="SM00855">
    <property type="entry name" value="PGAM"/>
    <property type="match status" value="1"/>
</dbReference>
<dbReference type="PATRIC" id="fig|1208321.3.peg.80"/>
<dbReference type="PANTHER" id="PTHR48100:SF59">
    <property type="entry name" value="ADENOSYLCOBALAMIN_ALPHA-RIBAZOLE PHOSPHATASE"/>
    <property type="match status" value="1"/>
</dbReference>
<gene>
    <name evidence="1" type="ORF">D104_00400</name>
</gene>
<dbReference type="Gene3D" id="3.40.50.1240">
    <property type="entry name" value="Phosphoglycerate mutase-like"/>
    <property type="match status" value="1"/>
</dbReference>
<dbReference type="InterPro" id="IPR013078">
    <property type="entry name" value="His_Pase_superF_clade-1"/>
</dbReference>
<comment type="caution">
    <text evidence="1">The sequence shown here is derived from an EMBL/GenBank/DDBJ whole genome shotgun (WGS) entry which is preliminary data.</text>
</comment>
<dbReference type="STRING" id="1208321.D104_00400"/>
<dbReference type="EMBL" id="AYOZ01000001">
    <property type="protein sequence ID" value="ETI62250.1"/>
    <property type="molecule type" value="Genomic_DNA"/>
</dbReference>
<evidence type="ECO:0000313" key="1">
    <source>
        <dbReference type="EMBL" id="ETI62250.1"/>
    </source>
</evidence>
<keyword evidence="2" id="KW-1185">Reference proteome</keyword>
<evidence type="ECO:0000313" key="2">
    <source>
        <dbReference type="Proteomes" id="UP000018857"/>
    </source>
</evidence>
<name>W1RZM3_9GAMM</name>
<sequence length="203" mass="22438">MFAGILFVKLFLVRHPRPDVQKGLCYGDMDVPLVQGWEEGAKALKESLSLSFDAVSTIGYHSPLSRAAQLAEFVCDGRSQSVDALKELDFGDWEGVCWQDIPKAEIDLWADDIVYATPYNGESLQAVADRVWQWWLSVKDSPADNVVVVAHSGVIKVFVSLLCQWPLAQCHRINVGFSSVTEFSIQGDFVSLTRLGAGDWVSA</sequence>
<dbReference type="InterPro" id="IPR050275">
    <property type="entry name" value="PGM_Phosphatase"/>
</dbReference>
<reference evidence="1 2" key="1">
    <citation type="journal article" date="2014" name="Genome Announc.">
        <title>Draft Genome Sequence of Marinomonas sp. Strain D104, a Polycyclic Aromatic Hydrocarbon-Degrading Bacterium from the Deep-Sea Sediment of the Arctic Ocean.</title>
        <authorList>
            <person name="Dong C."/>
            <person name="Bai X."/>
            <person name="Lai Q."/>
            <person name="Xie Y."/>
            <person name="Chen X."/>
            <person name="Shao Z."/>
        </authorList>
    </citation>
    <scope>NUCLEOTIDE SEQUENCE [LARGE SCALE GENOMIC DNA]</scope>
    <source>
        <strain evidence="1 2">D104</strain>
    </source>
</reference>
<dbReference type="eggNOG" id="COG0406">
    <property type="taxonomic scope" value="Bacteria"/>
</dbReference>